<feature type="transmembrane region" description="Helical" evidence="1">
    <location>
        <begin position="212"/>
        <end position="233"/>
    </location>
</feature>
<keyword evidence="1" id="KW-0472">Membrane</keyword>
<gene>
    <name evidence="2" type="ORF">CEUTPL_LOCUS1184</name>
</gene>
<name>A0A9N9MBX2_9CUCU</name>
<dbReference type="Pfam" id="PF24664">
    <property type="entry name" value="Monjiviricetes_fusion"/>
    <property type="match status" value="1"/>
</dbReference>
<keyword evidence="1" id="KW-1133">Transmembrane helix</keyword>
<evidence type="ECO:0000313" key="3">
    <source>
        <dbReference type="Proteomes" id="UP001152799"/>
    </source>
</evidence>
<proteinExistence type="predicted"/>
<accession>A0A9N9MBX2</accession>
<sequence length="350" mass="39813">MFAQTVYRRCLLHRKILENRLILMALSPNAVAPLVKNTLGYVAKVAGEVVYLMKCVEITVELRRESHCYEELPVTAYNKSYFMTPITRILQQHGEQTECNALIPPLYNLDNQWVGFDPSPSTGIIPRELEVDAEENYPLMSIKDLGAGGIYTDSEIRRAQNEMIFGHERNVLNNLIIRKMAGQTVQSQGFSSLNLIDKEELENLANSTIQKLYGYFTIIGEWTSGFLGIYFIIRIIKFCIETFMNAIAIHRLNGCSFHLLASFWDTLTLFLLHHKQNQATKEVIKLNKAAEEQSPSLSDPNIAPINIEIVQEGIQTPALNPQTSPRAFANLRKELARLPPVNWNLYGRKE</sequence>
<reference evidence="2" key="1">
    <citation type="submission" date="2022-01" db="EMBL/GenBank/DDBJ databases">
        <authorList>
            <person name="King R."/>
        </authorList>
    </citation>
    <scope>NUCLEOTIDE SEQUENCE</scope>
</reference>
<dbReference type="EMBL" id="OU892277">
    <property type="protein sequence ID" value="CAG9760453.1"/>
    <property type="molecule type" value="Genomic_DNA"/>
</dbReference>
<keyword evidence="3" id="KW-1185">Reference proteome</keyword>
<dbReference type="OrthoDB" id="7311776at2759"/>
<evidence type="ECO:0000313" key="2">
    <source>
        <dbReference type="EMBL" id="CAG9760453.1"/>
    </source>
</evidence>
<dbReference type="AlphaFoldDB" id="A0A9N9MBX2"/>
<keyword evidence="1" id="KW-0812">Transmembrane</keyword>
<protein>
    <submittedName>
        <fullName evidence="2">Uncharacterized protein</fullName>
    </submittedName>
</protein>
<evidence type="ECO:0000256" key="1">
    <source>
        <dbReference type="SAM" id="Phobius"/>
    </source>
</evidence>
<dbReference type="Proteomes" id="UP001152799">
    <property type="component" value="Chromosome 1"/>
</dbReference>
<organism evidence="2 3">
    <name type="scientific">Ceutorhynchus assimilis</name>
    <name type="common">cabbage seed weevil</name>
    <dbReference type="NCBI Taxonomy" id="467358"/>
    <lineage>
        <taxon>Eukaryota</taxon>
        <taxon>Metazoa</taxon>
        <taxon>Ecdysozoa</taxon>
        <taxon>Arthropoda</taxon>
        <taxon>Hexapoda</taxon>
        <taxon>Insecta</taxon>
        <taxon>Pterygota</taxon>
        <taxon>Neoptera</taxon>
        <taxon>Endopterygota</taxon>
        <taxon>Coleoptera</taxon>
        <taxon>Polyphaga</taxon>
        <taxon>Cucujiformia</taxon>
        <taxon>Curculionidae</taxon>
        <taxon>Ceutorhynchinae</taxon>
        <taxon>Ceutorhynchus</taxon>
    </lineage>
</organism>